<dbReference type="GO" id="GO:0016491">
    <property type="term" value="F:oxidoreductase activity"/>
    <property type="evidence" value="ECO:0007669"/>
    <property type="project" value="UniProtKB-KW"/>
</dbReference>
<dbReference type="EMBL" id="VRMN01000002">
    <property type="protein sequence ID" value="KAA8497286.1"/>
    <property type="molecule type" value="Genomic_DNA"/>
</dbReference>
<dbReference type="Pfam" id="PF01408">
    <property type="entry name" value="GFO_IDH_MocA"/>
    <property type="match status" value="1"/>
</dbReference>
<name>A0A5J4Z0Z4_PORPP</name>
<comment type="caution">
    <text evidence="5">The sequence shown here is derived from an EMBL/GenBank/DDBJ whole genome shotgun (WGS) entry which is preliminary data.</text>
</comment>
<keyword evidence="6" id="KW-1185">Reference proteome</keyword>
<dbReference type="OMA" id="GYDTRCE"/>
<dbReference type="Gene3D" id="3.40.50.720">
    <property type="entry name" value="NAD(P)-binding Rossmann-like Domain"/>
    <property type="match status" value="1"/>
</dbReference>
<dbReference type="Pfam" id="PF22725">
    <property type="entry name" value="GFO_IDH_MocA_C3"/>
    <property type="match status" value="1"/>
</dbReference>
<feature type="domain" description="GFO/IDH/MocA-like oxidoreductase" evidence="4">
    <location>
        <begin position="183"/>
        <end position="308"/>
    </location>
</feature>
<dbReference type="InterPro" id="IPR036291">
    <property type="entry name" value="NAD(P)-bd_dom_sf"/>
</dbReference>
<dbReference type="Proteomes" id="UP000324585">
    <property type="component" value="Unassembled WGS sequence"/>
</dbReference>
<dbReference type="InterPro" id="IPR000683">
    <property type="entry name" value="Gfo/Idh/MocA-like_OxRdtase_N"/>
</dbReference>
<feature type="domain" description="Gfo/Idh/MocA-like oxidoreductase N-terminal" evidence="3">
    <location>
        <begin position="49"/>
        <end position="175"/>
    </location>
</feature>
<proteinExistence type="inferred from homology"/>
<dbReference type="SUPFAM" id="SSF55347">
    <property type="entry name" value="Glyceraldehyde-3-phosphate dehydrogenase-like, C-terminal domain"/>
    <property type="match status" value="1"/>
</dbReference>
<evidence type="ECO:0000313" key="5">
    <source>
        <dbReference type="EMBL" id="KAA8497286.1"/>
    </source>
</evidence>
<evidence type="ECO:0000259" key="4">
    <source>
        <dbReference type="Pfam" id="PF22725"/>
    </source>
</evidence>
<gene>
    <name evidence="5" type="ORF">FVE85_1015</name>
</gene>
<dbReference type="SUPFAM" id="SSF51735">
    <property type="entry name" value="NAD(P)-binding Rossmann-fold domains"/>
    <property type="match status" value="1"/>
</dbReference>
<sequence length="410" mass="45264">MRLRRVYSGRSAWRVQLKCCDLPRRGAARDVEMGWGPRSRVEAAMRRLHVGVIGVGRMGRVHLQTLCDGLDMDIKPRVCVSWIVDANVTVASELAALYAVEHSTHDVSEMMLHPQHRPDAVWICTPTTQKMEIIRLAARMKVHVFCEKPLAMSVAECNEIERLVAESGIQLVMGHQRRFDAAWRAVRDRIASGSLGKIHYASLISRDPSPPPLQYLLTSGGIAIDMVCHDFDILRFLLGTEVRSVYASGSIQSEHAHTRADFEQAGDVDTVVLILTMEGTGAVVSMQVGRLGSCYDQRVEVLGQRGVARLNNIPTDPVVVESIPSESGAVEPVTSSAGGIQPFMQRYLDAYRLETRTFVSCLLAAFDDPLAASWQSLPSVNDAKQALRLALAAQKSMQDNRPVLLTEIVQ</sequence>
<dbReference type="PANTHER" id="PTHR42840">
    <property type="entry name" value="NAD(P)-BINDING ROSSMANN-FOLD SUPERFAMILY PROTEIN-RELATED"/>
    <property type="match status" value="1"/>
</dbReference>
<reference evidence="6" key="1">
    <citation type="journal article" date="2019" name="Nat. Commun.">
        <title>Expansion of phycobilisome linker gene families in mesophilic red algae.</title>
        <authorList>
            <person name="Lee J."/>
            <person name="Kim D."/>
            <person name="Bhattacharya D."/>
            <person name="Yoon H.S."/>
        </authorList>
    </citation>
    <scope>NUCLEOTIDE SEQUENCE [LARGE SCALE GENOMIC DNA]</scope>
    <source>
        <strain evidence="6">CCMP 1328</strain>
    </source>
</reference>
<dbReference type="Gene3D" id="3.30.360.10">
    <property type="entry name" value="Dihydrodipicolinate Reductase, domain 2"/>
    <property type="match status" value="1"/>
</dbReference>
<dbReference type="OrthoDB" id="64915at2759"/>
<accession>A0A5J4Z0Z4</accession>
<keyword evidence="2" id="KW-0560">Oxidoreductase</keyword>
<evidence type="ECO:0000313" key="6">
    <source>
        <dbReference type="Proteomes" id="UP000324585"/>
    </source>
</evidence>
<evidence type="ECO:0000256" key="1">
    <source>
        <dbReference type="ARBA" id="ARBA00010928"/>
    </source>
</evidence>
<organism evidence="5 6">
    <name type="scientific">Porphyridium purpureum</name>
    <name type="common">Red alga</name>
    <name type="synonym">Porphyridium cruentum</name>
    <dbReference type="NCBI Taxonomy" id="35688"/>
    <lineage>
        <taxon>Eukaryota</taxon>
        <taxon>Rhodophyta</taxon>
        <taxon>Bangiophyceae</taxon>
        <taxon>Porphyridiales</taxon>
        <taxon>Porphyridiaceae</taxon>
        <taxon>Porphyridium</taxon>
    </lineage>
</organism>
<dbReference type="PANTHER" id="PTHR42840:SF3">
    <property type="entry name" value="BINDING ROSSMANN FOLD OXIDOREDUCTASE, PUTATIVE (AFU_ORTHOLOGUE AFUA_2G10240)-RELATED"/>
    <property type="match status" value="1"/>
</dbReference>
<dbReference type="InterPro" id="IPR055170">
    <property type="entry name" value="GFO_IDH_MocA-like_dom"/>
</dbReference>
<evidence type="ECO:0000256" key="2">
    <source>
        <dbReference type="ARBA" id="ARBA00023002"/>
    </source>
</evidence>
<protein>
    <submittedName>
        <fullName evidence="5">Putative oxidoreductase YrbE</fullName>
    </submittedName>
</protein>
<dbReference type="GO" id="GO:0000166">
    <property type="term" value="F:nucleotide binding"/>
    <property type="evidence" value="ECO:0007669"/>
    <property type="project" value="InterPro"/>
</dbReference>
<evidence type="ECO:0000259" key="3">
    <source>
        <dbReference type="Pfam" id="PF01408"/>
    </source>
</evidence>
<comment type="similarity">
    <text evidence="1">Belongs to the Gfo/Idh/MocA family.</text>
</comment>
<dbReference type="AlphaFoldDB" id="A0A5J4Z0Z4"/>